<feature type="coiled-coil region" evidence="6">
    <location>
        <begin position="764"/>
        <end position="791"/>
    </location>
</feature>
<evidence type="ECO:0000256" key="2">
    <source>
        <dbReference type="ARBA" id="ARBA00023015"/>
    </source>
</evidence>
<evidence type="ECO:0000256" key="1">
    <source>
        <dbReference type="ARBA" id="ARBA00005820"/>
    </source>
</evidence>
<accession>A0A1Q8CRT1</accession>
<sequence>MDFRLFGPFELWQDGTPVDPGDLQQRYVLVILLRNANRAVSRDYLQETVWLGQEQPRSDLVTSYVARLRKIFRDAGADEISIDKTPTGYLLRIDDELIDTVRFDRLCTRARTAPPAQARRLLTEALDLWRGRFLSDLDLDRAGGAAGAPSEEARADALVDLAELELAAGDHRPIRDRLRAVWEEDRSQQRVAAALMRALIAGGDQVRAVAVYHQTRDALEEIGMETARELRDMAWLAQYGERPSSLPARPARFTGRDAEIAKVEDVARTATDDGAAVLWISGMPGVGKTALAVHAAHRLGQEFPDGRLFVELNGFTPNVEPTDPADALERLLVDLGVPPEAIPAGTRARSELYLGKLEDTRTLVVLDNAASEEQIAPLLPAVHGCLTLVTSRDLGAEQATDHLHLEPLPVPDATELFRRLTDAERVRARADLVREVVLRCGRVPLLIHVVAAQFRRHTRWPLEHLVTLLATAGPLAGFSDTAQLACTVSYRQLPVAQQALFRLFALVPGQSLSAPGAAALMDCPVGEARGLLADLHQASLLEESAPERFHMLDPLRGYALTLPADRAGVTRLLDFYLVSAAAAVAVLFPYDADRQPPVERGCPAAPRFAEQGDARGWLDEERVNLVAAIRYGAANGLPEHTWRLAVLLWRYFYVAGHLRDWAETLQLANGVLEGGDNTEGQAHVRLRLSGARLRAGALTQAHALASAALPLWVSLGDARGEADTRAAIGTAAKDLGNHEEAREQLVTALAGYRAKADRRGQAVVLDHLAQLDELRGRLVEAEAKHVEALDLLRGLGHSQGVAHSLDNLGGVRQRLGRLAEALADHTESRNLAEEIGDRACEAYALNNLGNTHRLLGNLDEAARFQQLARKVADLVVDPNLRTQLYLDRGETAHRAGDPRAALHAFRAALDLAAGTGDRAQQARANARLGAVLHGTGQHSQAGAHWLEAIAGYDELGLPEASQVRSELDGLACACTPG</sequence>
<keyword evidence="3 5" id="KW-0238">DNA-binding</keyword>
<dbReference type="InterPro" id="IPR011990">
    <property type="entry name" value="TPR-like_helical_dom_sf"/>
</dbReference>
<gene>
    <name evidence="8" type="ORF">BU204_13335</name>
</gene>
<dbReference type="EMBL" id="MSIE01000021">
    <property type="protein sequence ID" value="OLF17071.1"/>
    <property type="molecule type" value="Genomic_DNA"/>
</dbReference>
<dbReference type="PRINTS" id="PR00364">
    <property type="entry name" value="DISEASERSIST"/>
</dbReference>
<dbReference type="GO" id="GO:0043531">
    <property type="term" value="F:ADP binding"/>
    <property type="evidence" value="ECO:0007669"/>
    <property type="project" value="InterPro"/>
</dbReference>
<dbReference type="Gene3D" id="1.25.40.10">
    <property type="entry name" value="Tetratricopeptide repeat domain"/>
    <property type="match status" value="1"/>
</dbReference>
<dbReference type="SUPFAM" id="SSF52540">
    <property type="entry name" value="P-loop containing nucleoside triphosphate hydrolases"/>
    <property type="match status" value="1"/>
</dbReference>
<evidence type="ECO:0000313" key="9">
    <source>
        <dbReference type="Proteomes" id="UP000185596"/>
    </source>
</evidence>
<dbReference type="InterPro" id="IPR016032">
    <property type="entry name" value="Sig_transdc_resp-reg_C-effctor"/>
</dbReference>
<name>A0A1Q8CRT1_9PSEU</name>
<organism evidence="8 9">
    <name type="scientific">Actinophytocola xanthii</name>
    <dbReference type="NCBI Taxonomy" id="1912961"/>
    <lineage>
        <taxon>Bacteria</taxon>
        <taxon>Bacillati</taxon>
        <taxon>Actinomycetota</taxon>
        <taxon>Actinomycetes</taxon>
        <taxon>Pseudonocardiales</taxon>
        <taxon>Pseudonocardiaceae</taxon>
    </lineage>
</organism>
<evidence type="ECO:0000256" key="3">
    <source>
        <dbReference type="ARBA" id="ARBA00023125"/>
    </source>
</evidence>
<dbReference type="Proteomes" id="UP000185596">
    <property type="component" value="Unassembled WGS sequence"/>
</dbReference>
<keyword evidence="2" id="KW-0805">Transcription regulation</keyword>
<dbReference type="SUPFAM" id="SSF46894">
    <property type="entry name" value="C-terminal effector domain of the bipartite response regulators"/>
    <property type="match status" value="1"/>
</dbReference>
<protein>
    <recommendedName>
        <fullName evidence="7">OmpR/PhoB-type domain-containing protein</fullName>
    </recommendedName>
</protein>
<evidence type="ECO:0000256" key="5">
    <source>
        <dbReference type="PROSITE-ProRule" id="PRU01091"/>
    </source>
</evidence>
<dbReference type="PROSITE" id="PS51755">
    <property type="entry name" value="OMPR_PHOB"/>
    <property type="match status" value="1"/>
</dbReference>
<dbReference type="PANTHER" id="PTHR35807">
    <property type="entry name" value="TRANSCRIPTIONAL REGULATOR REDD-RELATED"/>
    <property type="match status" value="1"/>
</dbReference>
<keyword evidence="4" id="KW-0804">Transcription</keyword>
<dbReference type="GO" id="GO:0006355">
    <property type="term" value="P:regulation of DNA-templated transcription"/>
    <property type="evidence" value="ECO:0007669"/>
    <property type="project" value="InterPro"/>
</dbReference>
<dbReference type="InterPro" id="IPR019734">
    <property type="entry name" value="TPR_rpt"/>
</dbReference>
<dbReference type="GO" id="GO:0003677">
    <property type="term" value="F:DNA binding"/>
    <property type="evidence" value="ECO:0007669"/>
    <property type="project" value="UniProtKB-UniRule"/>
</dbReference>
<dbReference type="Pfam" id="PF00486">
    <property type="entry name" value="Trans_reg_C"/>
    <property type="match status" value="1"/>
</dbReference>
<comment type="similarity">
    <text evidence="1">Belongs to the AfsR/DnrI/RedD regulatory family.</text>
</comment>
<dbReference type="InterPro" id="IPR027417">
    <property type="entry name" value="P-loop_NTPase"/>
</dbReference>
<dbReference type="Gene3D" id="3.40.50.300">
    <property type="entry name" value="P-loop containing nucleotide triphosphate hydrolases"/>
    <property type="match status" value="1"/>
</dbReference>
<evidence type="ECO:0000256" key="4">
    <source>
        <dbReference type="ARBA" id="ARBA00023163"/>
    </source>
</evidence>
<dbReference type="Gene3D" id="1.10.10.10">
    <property type="entry name" value="Winged helix-like DNA-binding domain superfamily/Winged helix DNA-binding domain"/>
    <property type="match status" value="1"/>
</dbReference>
<dbReference type="OrthoDB" id="3646695at2"/>
<reference evidence="8 9" key="1">
    <citation type="submission" date="2016-12" db="EMBL/GenBank/DDBJ databases">
        <title>The draft genome sequence of Actinophytocola sp. 11-183.</title>
        <authorList>
            <person name="Wang W."/>
            <person name="Yuan L."/>
        </authorList>
    </citation>
    <scope>NUCLEOTIDE SEQUENCE [LARGE SCALE GENOMIC DNA]</scope>
    <source>
        <strain evidence="8 9">11-183</strain>
    </source>
</reference>
<dbReference type="InterPro" id="IPR036388">
    <property type="entry name" value="WH-like_DNA-bd_sf"/>
</dbReference>
<dbReference type="STRING" id="1912961.BU204_13335"/>
<dbReference type="RefSeq" id="WP_075125962.1">
    <property type="nucleotide sequence ID" value="NZ_MSIE01000021.1"/>
</dbReference>
<comment type="caution">
    <text evidence="8">The sequence shown here is derived from an EMBL/GenBank/DDBJ whole genome shotgun (WGS) entry which is preliminary data.</text>
</comment>
<dbReference type="SMART" id="SM01043">
    <property type="entry name" value="BTAD"/>
    <property type="match status" value="1"/>
</dbReference>
<dbReference type="SUPFAM" id="SSF48452">
    <property type="entry name" value="TPR-like"/>
    <property type="match status" value="3"/>
</dbReference>
<dbReference type="Pfam" id="PF03704">
    <property type="entry name" value="BTAD"/>
    <property type="match status" value="1"/>
</dbReference>
<dbReference type="GO" id="GO:0000160">
    <property type="term" value="P:phosphorelay signal transduction system"/>
    <property type="evidence" value="ECO:0007669"/>
    <property type="project" value="InterPro"/>
</dbReference>
<dbReference type="InterPro" id="IPR001867">
    <property type="entry name" value="OmpR/PhoB-type_DNA-bd"/>
</dbReference>
<evidence type="ECO:0000256" key="6">
    <source>
        <dbReference type="SAM" id="Coils"/>
    </source>
</evidence>
<dbReference type="PANTHER" id="PTHR35807:SF1">
    <property type="entry name" value="TRANSCRIPTIONAL REGULATOR REDD"/>
    <property type="match status" value="1"/>
</dbReference>
<feature type="domain" description="OmpR/PhoB-type" evidence="7">
    <location>
        <begin position="1"/>
        <end position="93"/>
    </location>
</feature>
<dbReference type="SMART" id="SM00862">
    <property type="entry name" value="Trans_reg_C"/>
    <property type="match status" value="1"/>
</dbReference>
<dbReference type="InterPro" id="IPR005158">
    <property type="entry name" value="BTAD"/>
</dbReference>
<feature type="DNA-binding region" description="OmpR/PhoB-type" evidence="5">
    <location>
        <begin position="1"/>
        <end position="93"/>
    </location>
</feature>
<keyword evidence="9" id="KW-1185">Reference proteome</keyword>
<keyword evidence="6" id="KW-0175">Coiled coil</keyword>
<dbReference type="AlphaFoldDB" id="A0A1Q8CRT1"/>
<evidence type="ECO:0000259" key="7">
    <source>
        <dbReference type="PROSITE" id="PS51755"/>
    </source>
</evidence>
<dbReference type="SMART" id="SM00028">
    <property type="entry name" value="TPR"/>
    <property type="match status" value="5"/>
</dbReference>
<proteinExistence type="inferred from homology"/>
<dbReference type="Pfam" id="PF13424">
    <property type="entry name" value="TPR_12"/>
    <property type="match status" value="1"/>
</dbReference>
<evidence type="ECO:0000313" key="8">
    <source>
        <dbReference type="EMBL" id="OLF17071.1"/>
    </source>
</evidence>
<dbReference type="InterPro" id="IPR051677">
    <property type="entry name" value="AfsR-DnrI-RedD_regulator"/>
</dbReference>